<dbReference type="Proteomes" id="UP000179243">
    <property type="component" value="Unassembled WGS sequence"/>
</dbReference>
<name>A0A1F7F6T3_UNCRA</name>
<comment type="caution">
    <text evidence="1">The sequence shown here is derived from an EMBL/GenBank/DDBJ whole genome shotgun (WGS) entry which is preliminary data.</text>
</comment>
<protein>
    <submittedName>
        <fullName evidence="1">Uncharacterized protein</fullName>
    </submittedName>
</protein>
<organism evidence="1 2">
    <name type="scientific">Candidatus Raymondbacteria bacterium RIFOXYD12_FULL_49_13</name>
    <dbReference type="NCBI Taxonomy" id="1817890"/>
    <lineage>
        <taxon>Bacteria</taxon>
        <taxon>Raymondiibacteriota</taxon>
    </lineage>
</organism>
<dbReference type="AlphaFoldDB" id="A0A1F7F6T3"/>
<evidence type="ECO:0000313" key="1">
    <source>
        <dbReference type="EMBL" id="OGK02351.1"/>
    </source>
</evidence>
<sequence>MRHTIEVELPGKTRIRILELPVFLATKFEAFFDRGNGVFYTSHDFEDIVNVLAYRKSYQELEAFPLHLKKAFKNWANIVTSEKGILSTISSHLPPYESIKVSEKVLDVFKKLA</sequence>
<gene>
    <name evidence="1" type="ORF">A2519_15885</name>
</gene>
<accession>A0A1F7F6T3</accession>
<evidence type="ECO:0000313" key="2">
    <source>
        <dbReference type="Proteomes" id="UP000179243"/>
    </source>
</evidence>
<dbReference type="EMBL" id="MFYX01000109">
    <property type="protein sequence ID" value="OGK02351.1"/>
    <property type="molecule type" value="Genomic_DNA"/>
</dbReference>
<reference evidence="1 2" key="1">
    <citation type="journal article" date="2016" name="Nat. Commun.">
        <title>Thousands of microbial genomes shed light on interconnected biogeochemical processes in an aquifer system.</title>
        <authorList>
            <person name="Anantharaman K."/>
            <person name="Brown C.T."/>
            <person name="Hug L.A."/>
            <person name="Sharon I."/>
            <person name="Castelle C.J."/>
            <person name="Probst A.J."/>
            <person name="Thomas B.C."/>
            <person name="Singh A."/>
            <person name="Wilkins M.J."/>
            <person name="Karaoz U."/>
            <person name="Brodie E.L."/>
            <person name="Williams K.H."/>
            <person name="Hubbard S.S."/>
            <person name="Banfield J.F."/>
        </authorList>
    </citation>
    <scope>NUCLEOTIDE SEQUENCE [LARGE SCALE GENOMIC DNA]</scope>
</reference>
<proteinExistence type="predicted"/>